<dbReference type="EMBL" id="JBHTJG010000003">
    <property type="protein sequence ID" value="MFD0946320.1"/>
    <property type="molecule type" value="Genomic_DNA"/>
</dbReference>
<evidence type="ECO:0000313" key="4">
    <source>
        <dbReference type="Proteomes" id="UP001596977"/>
    </source>
</evidence>
<dbReference type="RefSeq" id="WP_264943691.1">
    <property type="nucleotide sequence ID" value="NZ_JAPDRA010000003.1"/>
</dbReference>
<proteinExistence type="predicted"/>
<dbReference type="Gene3D" id="2.80.10.50">
    <property type="match status" value="1"/>
</dbReference>
<protein>
    <submittedName>
        <fullName evidence="3">Ricin-type beta-trefoil lectin domain protein</fullName>
    </submittedName>
</protein>
<organism evidence="3 4">
    <name type="scientific">Sphingomonas canadensis</name>
    <dbReference type="NCBI Taxonomy" id="1219257"/>
    <lineage>
        <taxon>Bacteria</taxon>
        <taxon>Pseudomonadati</taxon>
        <taxon>Pseudomonadota</taxon>
        <taxon>Alphaproteobacteria</taxon>
        <taxon>Sphingomonadales</taxon>
        <taxon>Sphingomonadaceae</taxon>
        <taxon>Sphingomonas</taxon>
    </lineage>
</organism>
<reference evidence="4" key="1">
    <citation type="journal article" date="2019" name="Int. J. Syst. Evol. Microbiol.">
        <title>The Global Catalogue of Microorganisms (GCM) 10K type strain sequencing project: providing services to taxonomists for standard genome sequencing and annotation.</title>
        <authorList>
            <consortium name="The Broad Institute Genomics Platform"/>
            <consortium name="The Broad Institute Genome Sequencing Center for Infectious Disease"/>
            <person name="Wu L."/>
            <person name="Ma J."/>
        </authorList>
    </citation>
    <scope>NUCLEOTIDE SEQUENCE [LARGE SCALE GENOMIC DNA]</scope>
    <source>
        <strain evidence="4">CCUG 62982</strain>
    </source>
</reference>
<dbReference type="Pfam" id="PF00652">
    <property type="entry name" value="Ricin_B_lectin"/>
    <property type="match status" value="1"/>
</dbReference>
<evidence type="ECO:0000259" key="2">
    <source>
        <dbReference type="SMART" id="SM00458"/>
    </source>
</evidence>
<feature type="chain" id="PRO_5045418610" evidence="1">
    <location>
        <begin position="26"/>
        <end position="156"/>
    </location>
</feature>
<keyword evidence="4" id="KW-1185">Reference proteome</keyword>
<evidence type="ECO:0000256" key="1">
    <source>
        <dbReference type="SAM" id="SignalP"/>
    </source>
</evidence>
<dbReference type="InterPro" id="IPR000772">
    <property type="entry name" value="Ricin_B_lectin"/>
</dbReference>
<sequence>MRNLGLVGFGLLAAAAVAGASPAHAQSGPKNFRVTAKMNLCIDVASGRTAPGTPVQLWHCNGKAPQQFILDPAQGKVRFAMNMDMCVDSLPGDTRLQLVRCDRSVNKWRYDAAKKRFTDGMATCWDVPSGKFNPQQRLQVWQCNGLTPQSFTMINL</sequence>
<dbReference type="PROSITE" id="PS50231">
    <property type="entry name" value="RICIN_B_LECTIN"/>
    <property type="match status" value="1"/>
</dbReference>
<feature type="domain" description="Ricin B lectin" evidence="2">
    <location>
        <begin position="28"/>
        <end position="154"/>
    </location>
</feature>
<feature type="signal peptide" evidence="1">
    <location>
        <begin position="1"/>
        <end position="25"/>
    </location>
</feature>
<dbReference type="InterPro" id="IPR035992">
    <property type="entry name" value="Ricin_B-like_lectins"/>
</dbReference>
<name>A0ABW3H7E9_9SPHN</name>
<keyword evidence="1" id="KW-0732">Signal</keyword>
<gene>
    <name evidence="3" type="ORF">ACFQ1E_08230</name>
</gene>
<dbReference type="SUPFAM" id="SSF50370">
    <property type="entry name" value="Ricin B-like lectins"/>
    <property type="match status" value="1"/>
</dbReference>
<dbReference type="Proteomes" id="UP001596977">
    <property type="component" value="Unassembled WGS sequence"/>
</dbReference>
<dbReference type="SMART" id="SM00458">
    <property type="entry name" value="RICIN"/>
    <property type="match status" value="1"/>
</dbReference>
<comment type="caution">
    <text evidence="3">The sequence shown here is derived from an EMBL/GenBank/DDBJ whole genome shotgun (WGS) entry which is preliminary data.</text>
</comment>
<evidence type="ECO:0000313" key="3">
    <source>
        <dbReference type="EMBL" id="MFD0946320.1"/>
    </source>
</evidence>
<accession>A0ABW3H7E9</accession>